<evidence type="ECO:0000313" key="7">
    <source>
        <dbReference type="EMBL" id="ARU47427.1"/>
    </source>
</evidence>
<evidence type="ECO:0000256" key="3">
    <source>
        <dbReference type="ARBA" id="ARBA00022692"/>
    </source>
</evidence>
<name>A0A1Y0HH50_9BACT</name>
<feature type="transmembrane region" description="Helical" evidence="6">
    <location>
        <begin position="269"/>
        <end position="288"/>
    </location>
</feature>
<keyword evidence="5 6" id="KW-0472">Membrane</keyword>
<evidence type="ECO:0000256" key="6">
    <source>
        <dbReference type="SAM" id="Phobius"/>
    </source>
</evidence>
<sequence>MKLFEKYIIQNYLKNFFVIFIALDLFYVGVDLLTNYNNIPDSANLQILYALFQGMNAVNYVLPLSIVFGMIVTYFGMIKSNELICMYASSISKRSLVKPFFYYFFSLDTFFILDSIVQNLRTLMSIALILKKYNSISNSAEDLFLKNNNQYIYFKKLDPLKQVAYDVTIFEVDNVDLTKVIRASIATFVDNHWILEHVSITHKPKISSLDDEGFRIENVEKLKMMENFKPKIMDNVYQSEYALSISDGIDALRFFDNQNVNTSKIKATLFYQLFFPFFAPFLIVVLYYKAPMMGRYFNMALVASSFAFVTLIVWSGLFLLSRLAANGVILSEIAILFPIILLVGIAAYFYSKR</sequence>
<evidence type="ECO:0000313" key="8">
    <source>
        <dbReference type="Proteomes" id="UP000196005"/>
    </source>
</evidence>
<evidence type="ECO:0000256" key="5">
    <source>
        <dbReference type="ARBA" id="ARBA00023136"/>
    </source>
</evidence>
<dbReference type="PANTHER" id="PTHR33529:SF6">
    <property type="entry name" value="YJGP_YJGQ FAMILY PERMEASE"/>
    <property type="match status" value="1"/>
</dbReference>
<keyword evidence="3 6" id="KW-0812">Transmembrane</keyword>
<feature type="transmembrane region" description="Helical" evidence="6">
    <location>
        <begin position="327"/>
        <end position="350"/>
    </location>
</feature>
<dbReference type="InterPro" id="IPR005495">
    <property type="entry name" value="LptG/LptF_permease"/>
</dbReference>
<dbReference type="GO" id="GO:0015920">
    <property type="term" value="P:lipopolysaccharide transport"/>
    <property type="evidence" value="ECO:0007669"/>
    <property type="project" value="TreeGrafter"/>
</dbReference>
<protein>
    <recommendedName>
        <fullName evidence="9">Lipopolysaccharide export system permease protein LptG</fullName>
    </recommendedName>
</protein>
<dbReference type="Proteomes" id="UP000196005">
    <property type="component" value="Chromosome"/>
</dbReference>
<keyword evidence="2" id="KW-1003">Cell membrane</keyword>
<dbReference type="PANTHER" id="PTHR33529">
    <property type="entry name" value="SLR0882 PROTEIN-RELATED"/>
    <property type="match status" value="1"/>
</dbReference>
<feature type="transmembrane region" description="Helical" evidence="6">
    <location>
        <begin position="99"/>
        <end position="117"/>
    </location>
</feature>
<keyword evidence="8" id="KW-1185">Reference proteome</keyword>
<feature type="transmembrane region" description="Helical" evidence="6">
    <location>
        <begin position="300"/>
        <end position="321"/>
    </location>
</feature>
<feature type="transmembrane region" description="Helical" evidence="6">
    <location>
        <begin position="12"/>
        <end position="30"/>
    </location>
</feature>
<reference evidence="8" key="1">
    <citation type="submission" date="2017-05" db="EMBL/GenBank/DDBJ databases">
        <title>Dechlorination kinetics govern the competition between two new strains of the genus Sulfurospirillum.</title>
        <authorList>
            <person name="Buttet G.F."/>
            <person name="Murray A.M."/>
            <person name="Goris T."/>
            <person name="Burion M."/>
            <person name="Lin B."/>
            <person name="Rolle M."/>
            <person name="Maillard J."/>
        </authorList>
    </citation>
    <scope>NUCLEOTIDE SEQUENCE [LARGE SCALE GENOMIC DNA]</scope>
    <source>
        <strain evidence="8">SL2-1</strain>
    </source>
</reference>
<dbReference type="Pfam" id="PF03739">
    <property type="entry name" value="LptF_LptG"/>
    <property type="match status" value="1"/>
</dbReference>
<feature type="transmembrane region" description="Helical" evidence="6">
    <location>
        <begin position="57"/>
        <end position="78"/>
    </location>
</feature>
<keyword evidence="4 6" id="KW-1133">Transmembrane helix</keyword>
<dbReference type="EMBL" id="CP021416">
    <property type="protein sequence ID" value="ARU47427.1"/>
    <property type="molecule type" value="Genomic_DNA"/>
</dbReference>
<accession>A0A1Y0HH50</accession>
<evidence type="ECO:0008006" key="9">
    <source>
        <dbReference type="Google" id="ProtNLM"/>
    </source>
</evidence>
<organism evidence="7 8">
    <name type="scientific">Sulfurospirillum diekertiae</name>
    <dbReference type="NCBI Taxonomy" id="1854492"/>
    <lineage>
        <taxon>Bacteria</taxon>
        <taxon>Pseudomonadati</taxon>
        <taxon>Campylobacterota</taxon>
        <taxon>Epsilonproteobacteria</taxon>
        <taxon>Campylobacterales</taxon>
        <taxon>Sulfurospirillaceae</taxon>
        <taxon>Sulfurospirillum</taxon>
    </lineage>
</organism>
<evidence type="ECO:0000256" key="2">
    <source>
        <dbReference type="ARBA" id="ARBA00022475"/>
    </source>
</evidence>
<gene>
    <name evidence="7" type="ORF">Sdiek1_0244</name>
</gene>
<dbReference type="RefSeq" id="WP_087437526.1">
    <property type="nucleotide sequence ID" value="NZ_CP021416.1"/>
</dbReference>
<evidence type="ECO:0000256" key="4">
    <source>
        <dbReference type="ARBA" id="ARBA00022989"/>
    </source>
</evidence>
<dbReference type="KEGG" id="suls:Sdiek1_0244"/>
<comment type="subcellular location">
    <subcellularLocation>
        <location evidence="1">Cell membrane</location>
        <topology evidence="1">Multi-pass membrane protein</topology>
    </subcellularLocation>
</comment>
<dbReference type="GO" id="GO:0043190">
    <property type="term" value="C:ATP-binding cassette (ABC) transporter complex"/>
    <property type="evidence" value="ECO:0007669"/>
    <property type="project" value="TreeGrafter"/>
</dbReference>
<dbReference type="AlphaFoldDB" id="A0A1Y0HH50"/>
<evidence type="ECO:0000256" key="1">
    <source>
        <dbReference type="ARBA" id="ARBA00004651"/>
    </source>
</evidence>
<proteinExistence type="predicted"/>